<gene>
    <name evidence="1" type="ORF">K0M31_010838</name>
</gene>
<evidence type="ECO:0000313" key="2">
    <source>
        <dbReference type="Proteomes" id="UP001177670"/>
    </source>
</evidence>
<proteinExistence type="predicted"/>
<name>A0AA40FLW3_9HYME</name>
<accession>A0AA40FLW3</accession>
<protein>
    <submittedName>
        <fullName evidence="1">Uncharacterized protein</fullName>
    </submittedName>
</protein>
<dbReference type="EMBL" id="JAHYIQ010000028">
    <property type="protein sequence ID" value="KAK1121057.1"/>
    <property type="molecule type" value="Genomic_DNA"/>
</dbReference>
<sequence length="85" mass="9528">MAPKVLLEREDGASIAREDASLLCAGAQYRTTVVVSVYRLISLIGPHCPESTYSSTYPFPGAHFVAARKEKAKTPRREEKKRKYE</sequence>
<organism evidence="1 2">
    <name type="scientific">Melipona bicolor</name>
    <dbReference type="NCBI Taxonomy" id="60889"/>
    <lineage>
        <taxon>Eukaryota</taxon>
        <taxon>Metazoa</taxon>
        <taxon>Ecdysozoa</taxon>
        <taxon>Arthropoda</taxon>
        <taxon>Hexapoda</taxon>
        <taxon>Insecta</taxon>
        <taxon>Pterygota</taxon>
        <taxon>Neoptera</taxon>
        <taxon>Endopterygota</taxon>
        <taxon>Hymenoptera</taxon>
        <taxon>Apocrita</taxon>
        <taxon>Aculeata</taxon>
        <taxon>Apoidea</taxon>
        <taxon>Anthophila</taxon>
        <taxon>Apidae</taxon>
        <taxon>Melipona</taxon>
    </lineage>
</organism>
<dbReference type="Proteomes" id="UP001177670">
    <property type="component" value="Unassembled WGS sequence"/>
</dbReference>
<dbReference type="AlphaFoldDB" id="A0AA40FLW3"/>
<comment type="caution">
    <text evidence="1">The sequence shown here is derived from an EMBL/GenBank/DDBJ whole genome shotgun (WGS) entry which is preliminary data.</text>
</comment>
<keyword evidence="2" id="KW-1185">Reference proteome</keyword>
<reference evidence="1" key="1">
    <citation type="submission" date="2021-10" db="EMBL/GenBank/DDBJ databases">
        <title>Melipona bicolor Genome sequencing and assembly.</title>
        <authorList>
            <person name="Araujo N.S."/>
            <person name="Arias M.C."/>
        </authorList>
    </citation>
    <scope>NUCLEOTIDE SEQUENCE</scope>
    <source>
        <strain evidence="1">USP_2M_L1-L4_2017</strain>
        <tissue evidence="1">Whole body</tissue>
    </source>
</reference>
<evidence type="ECO:0000313" key="1">
    <source>
        <dbReference type="EMBL" id="KAK1121057.1"/>
    </source>
</evidence>